<organism evidence="3 4">
    <name type="scientific">Paenibacillus uliginis N3/975</name>
    <dbReference type="NCBI Taxonomy" id="1313296"/>
    <lineage>
        <taxon>Bacteria</taxon>
        <taxon>Bacillati</taxon>
        <taxon>Bacillota</taxon>
        <taxon>Bacilli</taxon>
        <taxon>Bacillales</taxon>
        <taxon>Paenibacillaceae</taxon>
        <taxon>Paenibacillus</taxon>
    </lineage>
</organism>
<feature type="transmembrane region" description="Helical" evidence="2">
    <location>
        <begin position="114"/>
        <end position="132"/>
    </location>
</feature>
<evidence type="ECO:0000313" key="3">
    <source>
        <dbReference type="EMBL" id="SMF89532.1"/>
    </source>
</evidence>
<keyword evidence="2" id="KW-1133">Transmembrane helix</keyword>
<dbReference type="RefSeq" id="WP_208915402.1">
    <property type="nucleotide sequence ID" value="NZ_LT840184.1"/>
</dbReference>
<accession>A0A1X7HMN0</accession>
<keyword evidence="2" id="KW-0812">Transmembrane</keyword>
<evidence type="ECO:0000256" key="1">
    <source>
        <dbReference type="SAM" id="Coils"/>
    </source>
</evidence>
<name>A0A1X7HMN0_9BACL</name>
<keyword evidence="4" id="KW-1185">Reference proteome</keyword>
<gene>
    <name evidence="3" type="ORF">SAMN05661091_4682</name>
</gene>
<proteinExistence type="predicted"/>
<sequence length="142" mass="16566">MDKLRILKIITLLPLLWATGSELFDNGHTAHAGYFNDVYDNFQQFSELPDEISELKDRYQNALKDLDRARIDTEIYQKQNADLAEQNRQLTEMVEQLQEAEAARARNSDRLKTIAITTAALLAGYFILIRVLRFVMRRTNRF</sequence>
<protein>
    <submittedName>
        <fullName evidence="3">Uncharacterized protein</fullName>
    </submittedName>
</protein>
<dbReference type="Proteomes" id="UP000192940">
    <property type="component" value="Chromosome I"/>
</dbReference>
<feature type="coiled-coil region" evidence="1">
    <location>
        <begin position="52"/>
        <end position="110"/>
    </location>
</feature>
<keyword evidence="2" id="KW-0472">Membrane</keyword>
<dbReference type="AlphaFoldDB" id="A0A1X7HMN0"/>
<reference evidence="3 4" key="1">
    <citation type="submission" date="2017-04" db="EMBL/GenBank/DDBJ databases">
        <authorList>
            <person name="Afonso C.L."/>
            <person name="Miller P.J."/>
            <person name="Scott M.A."/>
            <person name="Spackman E."/>
            <person name="Goraichik I."/>
            <person name="Dimitrov K.M."/>
            <person name="Suarez D.L."/>
            <person name="Swayne D.E."/>
        </authorList>
    </citation>
    <scope>NUCLEOTIDE SEQUENCE [LARGE SCALE GENOMIC DNA]</scope>
    <source>
        <strain evidence="3 4">N3/975</strain>
    </source>
</reference>
<dbReference type="EMBL" id="LT840184">
    <property type="protein sequence ID" value="SMF89532.1"/>
    <property type="molecule type" value="Genomic_DNA"/>
</dbReference>
<dbReference type="STRING" id="1313296.SAMN05661091_4682"/>
<evidence type="ECO:0000313" key="4">
    <source>
        <dbReference type="Proteomes" id="UP000192940"/>
    </source>
</evidence>
<evidence type="ECO:0000256" key="2">
    <source>
        <dbReference type="SAM" id="Phobius"/>
    </source>
</evidence>
<keyword evidence="1" id="KW-0175">Coiled coil</keyword>